<comment type="caution">
    <text evidence="5">The sequence shown here is derived from an EMBL/GenBank/DDBJ whole genome shotgun (WGS) entry which is preliminary data.</text>
</comment>
<dbReference type="AlphaFoldDB" id="A0A2U1KZK0"/>
<keyword evidence="2 3" id="KW-0539">Nucleus</keyword>
<protein>
    <submittedName>
        <fullName evidence="5">ChNRRa</fullName>
    </submittedName>
</protein>
<evidence type="ECO:0000313" key="5">
    <source>
        <dbReference type="EMBL" id="PWA42186.1"/>
    </source>
</evidence>
<proteinExistence type="predicted"/>
<dbReference type="OrthoDB" id="1684328at2759"/>
<evidence type="ECO:0000256" key="2">
    <source>
        <dbReference type="ARBA" id="ARBA00023242"/>
    </source>
</evidence>
<name>A0A2U1KZK0_ARTAN</name>
<dbReference type="InterPro" id="IPR010402">
    <property type="entry name" value="CCT_domain"/>
</dbReference>
<dbReference type="PANTHER" id="PTHR31319">
    <property type="entry name" value="ZINC FINGER PROTEIN CONSTANS-LIKE 4"/>
    <property type="match status" value="1"/>
</dbReference>
<reference evidence="5 6" key="1">
    <citation type="journal article" date="2018" name="Mol. Plant">
        <title>The genome of Artemisia annua provides insight into the evolution of Asteraceae family and artemisinin biosynthesis.</title>
        <authorList>
            <person name="Shen Q."/>
            <person name="Zhang L."/>
            <person name="Liao Z."/>
            <person name="Wang S."/>
            <person name="Yan T."/>
            <person name="Shi P."/>
            <person name="Liu M."/>
            <person name="Fu X."/>
            <person name="Pan Q."/>
            <person name="Wang Y."/>
            <person name="Lv Z."/>
            <person name="Lu X."/>
            <person name="Zhang F."/>
            <person name="Jiang W."/>
            <person name="Ma Y."/>
            <person name="Chen M."/>
            <person name="Hao X."/>
            <person name="Li L."/>
            <person name="Tang Y."/>
            <person name="Lv G."/>
            <person name="Zhou Y."/>
            <person name="Sun X."/>
            <person name="Brodelius P.E."/>
            <person name="Rose J.K.C."/>
            <person name="Tang K."/>
        </authorList>
    </citation>
    <scope>NUCLEOTIDE SEQUENCE [LARGE SCALE GENOMIC DNA]</scope>
    <source>
        <strain evidence="6">cv. Huhao1</strain>
        <tissue evidence="5">Leaf</tissue>
    </source>
</reference>
<dbReference type="EMBL" id="PKPP01012563">
    <property type="protein sequence ID" value="PWA42186.1"/>
    <property type="molecule type" value="Genomic_DNA"/>
</dbReference>
<dbReference type="Pfam" id="PF06203">
    <property type="entry name" value="CCT"/>
    <property type="match status" value="1"/>
</dbReference>
<dbReference type="PANTHER" id="PTHR31319:SF71">
    <property type="entry name" value="CCT MOTIF FAMILY PROTEIN"/>
    <property type="match status" value="1"/>
</dbReference>
<dbReference type="GO" id="GO:0005634">
    <property type="term" value="C:nucleus"/>
    <property type="evidence" value="ECO:0007669"/>
    <property type="project" value="UniProtKB-SubCell"/>
</dbReference>
<evidence type="ECO:0000256" key="1">
    <source>
        <dbReference type="ARBA" id="ARBA00004123"/>
    </source>
</evidence>
<evidence type="ECO:0000256" key="3">
    <source>
        <dbReference type="PROSITE-ProRule" id="PRU00357"/>
    </source>
</evidence>
<organism evidence="5 6">
    <name type="scientific">Artemisia annua</name>
    <name type="common">Sweet wormwood</name>
    <dbReference type="NCBI Taxonomy" id="35608"/>
    <lineage>
        <taxon>Eukaryota</taxon>
        <taxon>Viridiplantae</taxon>
        <taxon>Streptophyta</taxon>
        <taxon>Embryophyta</taxon>
        <taxon>Tracheophyta</taxon>
        <taxon>Spermatophyta</taxon>
        <taxon>Magnoliopsida</taxon>
        <taxon>eudicotyledons</taxon>
        <taxon>Gunneridae</taxon>
        <taxon>Pentapetalae</taxon>
        <taxon>asterids</taxon>
        <taxon>campanulids</taxon>
        <taxon>Asterales</taxon>
        <taxon>Asteraceae</taxon>
        <taxon>Asteroideae</taxon>
        <taxon>Anthemideae</taxon>
        <taxon>Artemisiinae</taxon>
        <taxon>Artemisia</taxon>
    </lineage>
</organism>
<sequence length="173" mass="19749">MTPTMSMILCGEQVISQDIDSLQNVDFMSNIIYEYKDIFSNEPPSPSRVLNSSSIILNENSQPPGMIIKSMSSDNLNVDGAHIRPSSMSFTETELSKVHGMRRAFSEGYIKPQLTSDHTTETRMQKLSRYRDKKTKRNFGRKIKYACRKALADGQLRIKGRFAKTEEISVFRK</sequence>
<keyword evidence="6" id="KW-1185">Reference proteome</keyword>
<dbReference type="Proteomes" id="UP000245207">
    <property type="component" value="Unassembled WGS sequence"/>
</dbReference>
<feature type="domain" description="CCT" evidence="4">
    <location>
        <begin position="123"/>
        <end position="165"/>
    </location>
</feature>
<comment type="subcellular location">
    <subcellularLocation>
        <location evidence="1 3">Nucleus</location>
    </subcellularLocation>
</comment>
<dbReference type="GO" id="GO:0009909">
    <property type="term" value="P:regulation of flower development"/>
    <property type="evidence" value="ECO:0007669"/>
    <property type="project" value="InterPro"/>
</dbReference>
<gene>
    <name evidence="5" type="ORF">CTI12_AA519900</name>
</gene>
<evidence type="ECO:0000259" key="4">
    <source>
        <dbReference type="PROSITE" id="PS51017"/>
    </source>
</evidence>
<dbReference type="GO" id="GO:0003700">
    <property type="term" value="F:DNA-binding transcription factor activity"/>
    <property type="evidence" value="ECO:0007669"/>
    <property type="project" value="TreeGrafter"/>
</dbReference>
<evidence type="ECO:0000313" key="6">
    <source>
        <dbReference type="Proteomes" id="UP000245207"/>
    </source>
</evidence>
<dbReference type="PROSITE" id="PS51017">
    <property type="entry name" value="CCT"/>
    <property type="match status" value="1"/>
</dbReference>
<dbReference type="STRING" id="35608.A0A2U1KZK0"/>
<accession>A0A2U1KZK0</accession>
<dbReference type="InterPro" id="IPR045281">
    <property type="entry name" value="CONSTANS-like"/>
</dbReference>